<comment type="caution">
    <text evidence="2">The sequence shown here is derived from an EMBL/GenBank/DDBJ whole genome shotgun (WGS) entry which is preliminary data.</text>
</comment>
<proteinExistence type="predicted"/>
<keyword evidence="3" id="KW-1185">Reference proteome</keyword>
<feature type="region of interest" description="Disordered" evidence="1">
    <location>
        <begin position="203"/>
        <end position="229"/>
    </location>
</feature>
<dbReference type="AlphaFoldDB" id="A0AAW1KEP0"/>
<name>A0AAW1KEP0_SAPOF</name>
<sequence>MVGYRSIPQWLDALLKEEFFEPCLIHGDKKPEKNLFCFDCCSSVCQSCLFRHRKHVLLQVRRYVYHDVLKLTDAEKLMDCSGIQAYITNSAKVVFLKQRPLNRHYKGAESSCFTCNRNLQDPFIFCCLFCKVKHIVSTQGSLKINLSTSTILEFSDVDECHVSPDSALTSSGSTGGTDLRTALLCTATTEVVRKRRSNLNRVCVSSEPDESHETHTNRRKRVPNRAPLC</sequence>
<dbReference type="EMBL" id="JBDFQZ010000006">
    <property type="protein sequence ID" value="KAK9716422.1"/>
    <property type="molecule type" value="Genomic_DNA"/>
</dbReference>
<evidence type="ECO:0008006" key="4">
    <source>
        <dbReference type="Google" id="ProtNLM"/>
    </source>
</evidence>
<evidence type="ECO:0000256" key="1">
    <source>
        <dbReference type="SAM" id="MobiDB-lite"/>
    </source>
</evidence>
<dbReference type="Proteomes" id="UP001443914">
    <property type="component" value="Unassembled WGS sequence"/>
</dbReference>
<reference evidence="2" key="1">
    <citation type="submission" date="2024-03" db="EMBL/GenBank/DDBJ databases">
        <title>WGS assembly of Saponaria officinalis var. Norfolk2.</title>
        <authorList>
            <person name="Jenkins J."/>
            <person name="Shu S."/>
            <person name="Grimwood J."/>
            <person name="Barry K."/>
            <person name="Goodstein D."/>
            <person name="Schmutz J."/>
            <person name="Leebens-Mack J."/>
            <person name="Osbourn A."/>
        </authorList>
    </citation>
    <scope>NUCLEOTIDE SEQUENCE [LARGE SCALE GENOMIC DNA]</scope>
    <source>
        <strain evidence="2">JIC</strain>
    </source>
</reference>
<dbReference type="Pfam" id="PF04640">
    <property type="entry name" value="PLATZ"/>
    <property type="match status" value="1"/>
</dbReference>
<evidence type="ECO:0000313" key="2">
    <source>
        <dbReference type="EMBL" id="KAK9716422.1"/>
    </source>
</evidence>
<accession>A0AAW1KEP0</accession>
<dbReference type="PANTHER" id="PTHR31065">
    <property type="entry name" value="PLATZ TRANSCRIPTION FACTOR FAMILY PROTEIN"/>
    <property type="match status" value="1"/>
</dbReference>
<protein>
    <recommendedName>
        <fullName evidence="4">B box-type domain-containing protein</fullName>
    </recommendedName>
</protein>
<dbReference type="InterPro" id="IPR006734">
    <property type="entry name" value="PLATZ"/>
</dbReference>
<dbReference type="PANTHER" id="PTHR31065:SF52">
    <property type="entry name" value="B BOX-TYPE DOMAIN-CONTAINING PROTEIN"/>
    <property type="match status" value="1"/>
</dbReference>
<gene>
    <name evidence="2" type="ORF">RND81_06G231900</name>
</gene>
<organism evidence="2 3">
    <name type="scientific">Saponaria officinalis</name>
    <name type="common">Common soapwort</name>
    <name type="synonym">Lychnis saponaria</name>
    <dbReference type="NCBI Taxonomy" id="3572"/>
    <lineage>
        <taxon>Eukaryota</taxon>
        <taxon>Viridiplantae</taxon>
        <taxon>Streptophyta</taxon>
        <taxon>Embryophyta</taxon>
        <taxon>Tracheophyta</taxon>
        <taxon>Spermatophyta</taxon>
        <taxon>Magnoliopsida</taxon>
        <taxon>eudicotyledons</taxon>
        <taxon>Gunneridae</taxon>
        <taxon>Pentapetalae</taxon>
        <taxon>Caryophyllales</taxon>
        <taxon>Caryophyllaceae</taxon>
        <taxon>Caryophylleae</taxon>
        <taxon>Saponaria</taxon>
    </lineage>
</organism>
<evidence type="ECO:0000313" key="3">
    <source>
        <dbReference type="Proteomes" id="UP001443914"/>
    </source>
</evidence>